<evidence type="ECO:0000313" key="6">
    <source>
        <dbReference type="Proteomes" id="UP001500729"/>
    </source>
</evidence>
<dbReference type="InterPro" id="IPR036390">
    <property type="entry name" value="WH_DNA-bd_sf"/>
</dbReference>
<proteinExistence type="predicted"/>
<keyword evidence="2" id="KW-0238">DNA-binding</keyword>
<dbReference type="Proteomes" id="UP001500729">
    <property type="component" value="Unassembled WGS sequence"/>
</dbReference>
<evidence type="ECO:0000259" key="4">
    <source>
        <dbReference type="PROSITE" id="PS50995"/>
    </source>
</evidence>
<dbReference type="PROSITE" id="PS01117">
    <property type="entry name" value="HTH_MARR_1"/>
    <property type="match status" value="1"/>
</dbReference>
<accession>A0ABN1D2D5</accession>
<keyword evidence="6" id="KW-1185">Reference proteome</keyword>
<dbReference type="PANTHER" id="PTHR33164">
    <property type="entry name" value="TRANSCRIPTIONAL REGULATOR, MARR FAMILY"/>
    <property type="match status" value="1"/>
</dbReference>
<evidence type="ECO:0000256" key="2">
    <source>
        <dbReference type="ARBA" id="ARBA00023125"/>
    </source>
</evidence>
<dbReference type="Pfam" id="PF12802">
    <property type="entry name" value="MarR_2"/>
    <property type="match status" value="1"/>
</dbReference>
<sequence length="154" mass="17528">MVSRNDRRADRMTSDPDLVALSARLLFALQRELFDALAERGYDDLTPRHGAVLAYLDESGLRASELARLSGQHKQIIGTIVDDLEALGYVERRPDPADRRAKLVVPTERGRAEQREADAVIAAIERRHARALPPQRYARFKDDLRAITERQRSR</sequence>
<dbReference type="PROSITE" id="PS50995">
    <property type="entry name" value="HTH_MARR_2"/>
    <property type="match status" value="1"/>
</dbReference>
<dbReference type="InterPro" id="IPR036388">
    <property type="entry name" value="WH-like_DNA-bd_sf"/>
</dbReference>
<evidence type="ECO:0000313" key="5">
    <source>
        <dbReference type="EMBL" id="GAA0532392.1"/>
    </source>
</evidence>
<keyword evidence="1" id="KW-0805">Transcription regulation</keyword>
<reference evidence="5 6" key="1">
    <citation type="journal article" date="2019" name="Int. J. Syst. Evol. Microbiol.">
        <title>The Global Catalogue of Microorganisms (GCM) 10K type strain sequencing project: providing services to taxonomists for standard genome sequencing and annotation.</title>
        <authorList>
            <consortium name="The Broad Institute Genomics Platform"/>
            <consortium name="The Broad Institute Genome Sequencing Center for Infectious Disease"/>
            <person name="Wu L."/>
            <person name="Ma J."/>
        </authorList>
    </citation>
    <scope>NUCLEOTIDE SEQUENCE [LARGE SCALE GENOMIC DNA]</scope>
    <source>
        <strain evidence="5 6">JCM 10303</strain>
    </source>
</reference>
<name>A0ABN1D2D5_SACER</name>
<dbReference type="EMBL" id="BAAAGS010000021">
    <property type="protein sequence ID" value="GAA0532392.1"/>
    <property type="molecule type" value="Genomic_DNA"/>
</dbReference>
<dbReference type="InterPro" id="IPR039422">
    <property type="entry name" value="MarR/SlyA-like"/>
</dbReference>
<keyword evidence="3" id="KW-0804">Transcription</keyword>
<feature type="domain" description="HTH marR-type" evidence="4">
    <location>
        <begin position="15"/>
        <end position="149"/>
    </location>
</feature>
<dbReference type="PANTHER" id="PTHR33164:SF99">
    <property type="entry name" value="MARR FAMILY REGULATORY PROTEIN"/>
    <property type="match status" value="1"/>
</dbReference>
<dbReference type="SMART" id="SM00347">
    <property type="entry name" value="HTH_MARR"/>
    <property type="match status" value="1"/>
</dbReference>
<dbReference type="Gene3D" id="1.10.10.10">
    <property type="entry name" value="Winged helix-like DNA-binding domain superfamily/Winged helix DNA-binding domain"/>
    <property type="match status" value="1"/>
</dbReference>
<evidence type="ECO:0000256" key="3">
    <source>
        <dbReference type="ARBA" id="ARBA00023163"/>
    </source>
</evidence>
<dbReference type="InterPro" id="IPR000835">
    <property type="entry name" value="HTH_MarR-typ"/>
</dbReference>
<dbReference type="InterPro" id="IPR023187">
    <property type="entry name" value="Tscrpt_reg_MarR-type_CS"/>
</dbReference>
<gene>
    <name evidence="5" type="ORF">GCM10009533_34360</name>
</gene>
<organism evidence="5 6">
    <name type="scientific">Saccharopolyspora erythraea</name>
    <name type="common">Streptomyces erythraeus</name>
    <dbReference type="NCBI Taxonomy" id="1836"/>
    <lineage>
        <taxon>Bacteria</taxon>
        <taxon>Bacillati</taxon>
        <taxon>Actinomycetota</taxon>
        <taxon>Actinomycetes</taxon>
        <taxon>Pseudonocardiales</taxon>
        <taxon>Pseudonocardiaceae</taxon>
        <taxon>Saccharopolyspora</taxon>
    </lineage>
</organism>
<dbReference type="SUPFAM" id="SSF46785">
    <property type="entry name" value="Winged helix' DNA-binding domain"/>
    <property type="match status" value="1"/>
</dbReference>
<comment type="caution">
    <text evidence="5">The sequence shown here is derived from an EMBL/GenBank/DDBJ whole genome shotgun (WGS) entry which is preliminary data.</text>
</comment>
<evidence type="ECO:0000256" key="1">
    <source>
        <dbReference type="ARBA" id="ARBA00023015"/>
    </source>
</evidence>
<protein>
    <recommendedName>
        <fullName evidence="4">HTH marR-type domain-containing protein</fullName>
    </recommendedName>
</protein>